<accession>A0A7R7HZ59</accession>
<feature type="coiled-coil region" evidence="4">
    <location>
        <begin position="364"/>
        <end position="391"/>
    </location>
</feature>
<organism evidence="6 7">
    <name type="scientific">Actinocatenispora thailandica</name>
    <dbReference type="NCBI Taxonomy" id="227318"/>
    <lineage>
        <taxon>Bacteria</taxon>
        <taxon>Bacillati</taxon>
        <taxon>Actinomycetota</taxon>
        <taxon>Actinomycetes</taxon>
        <taxon>Micromonosporales</taxon>
        <taxon>Micromonosporaceae</taxon>
        <taxon>Actinocatenispora</taxon>
    </lineage>
</organism>
<dbReference type="GO" id="GO:0006302">
    <property type="term" value="P:double-strand break repair"/>
    <property type="evidence" value="ECO:0007669"/>
    <property type="project" value="InterPro"/>
</dbReference>
<dbReference type="AlphaFoldDB" id="A0A7R7HZ59"/>
<evidence type="ECO:0000259" key="5">
    <source>
        <dbReference type="Pfam" id="PF13476"/>
    </source>
</evidence>
<dbReference type="KEGG" id="atl:Athai_54450"/>
<keyword evidence="4" id="KW-0175">Coiled coil</keyword>
<protein>
    <recommendedName>
        <fullName evidence="3">Nuclease SbcCD subunit C</fullName>
    </recommendedName>
</protein>
<evidence type="ECO:0000256" key="4">
    <source>
        <dbReference type="SAM" id="Coils"/>
    </source>
</evidence>
<reference evidence="6 7" key="1">
    <citation type="submission" date="2020-08" db="EMBL/GenBank/DDBJ databases">
        <title>Whole genome shotgun sequence of Actinocatenispora thailandica NBRC 105041.</title>
        <authorList>
            <person name="Komaki H."/>
            <person name="Tamura T."/>
        </authorList>
    </citation>
    <scope>NUCLEOTIDE SEQUENCE [LARGE SCALE GENOMIC DNA]</scope>
    <source>
        <strain evidence="6 7">NBRC 105041</strain>
    </source>
</reference>
<comment type="subunit">
    <text evidence="2">Heterodimer of SbcC and SbcD.</text>
</comment>
<dbReference type="Gene3D" id="3.40.50.300">
    <property type="entry name" value="P-loop containing nucleotide triphosphate hydrolases"/>
    <property type="match status" value="1"/>
</dbReference>
<dbReference type="RefSeq" id="WP_203964060.1">
    <property type="nucleotide sequence ID" value="NZ_AP023355.1"/>
</dbReference>
<name>A0A7R7HZ59_9ACTN</name>
<dbReference type="PANTHER" id="PTHR32114">
    <property type="entry name" value="ABC TRANSPORTER ABCH.3"/>
    <property type="match status" value="1"/>
</dbReference>
<feature type="domain" description="Rad50/SbcC-type AAA" evidence="5">
    <location>
        <begin position="22"/>
        <end position="307"/>
    </location>
</feature>
<evidence type="ECO:0000256" key="3">
    <source>
        <dbReference type="ARBA" id="ARBA00013368"/>
    </source>
</evidence>
<feature type="coiled-coil region" evidence="4">
    <location>
        <begin position="270"/>
        <end position="311"/>
    </location>
</feature>
<evidence type="ECO:0000256" key="2">
    <source>
        <dbReference type="ARBA" id="ARBA00011322"/>
    </source>
</evidence>
<comment type="similarity">
    <text evidence="1">Belongs to the SMC family. SbcC subfamily.</text>
</comment>
<proteinExistence type="inferred from homology"/>
<dbReference type="PANTHER" id="PTHR32114:SF2">
    <property type="entry name" value="ABC TRANSPORTER ABCH.3"/>
    <property type="match status" value="1"/>
</dbReference>
<dbReference type="Proteomes" id="UP000611640">
    <property type="component" value="Chromosome"/>
</dbReference>
<keyword evidence="7" id="KW-1185">Reference proteome</keyword>
<gene>
    <name evidence="6" type="ORF">Athai_54450</name>
</gene>
<evidence type="ECO:0000313" key="7">
    <source>
        <dbReference type="Proteomes" id="UP000611640"/>
    </source>
</evidence>
<feature type="coiled-coil region" evidence="4">
    <location>
        <begin position="448"/>
        <end position="489"/>
    </location>
</feature>
<dbReference type="InterPro" id="IPR027417">
    <property type="entry name" value="P-loop_NTPase"/>
</dbReference>
<dbReference type="SUPFAM" id="SSF52540">
    <property type="entry name" value="P-loop containing nucleoside triphosphate hydrolases"/>
    <property type="match status" value="1"/>
</dbReference>
<dbReference type="EMBL" id="AP023355">
    <property type="protein sequence ID" value="BCJ37942.1"/>
    <property type="molecule type" value="Genomic_DNA"/>
</dbReference>
<evidence type="ECO:0000256" key="1">
    <source>
        <dbReference type="ARBA" id="ARBA00006930"/>
    </source>
</evidence>
<sequence length="648" mass="72594">MTTTFRLDAVTLQTTEGEVRYTFPSDLSVLAGPTGVGKTTLLELVKFGYGGEAEIAEVARDYVVEVRIDTTLGDSRFRLARTIDPSKRKTVRVIDLVARERLADHYTTNAEPRLSSLLLSALGLPDDMRAPSRTNVSRNTGSRISFIDIFGFLYVPQREINRDIAHSDESVREPKRKAVFELLFGLTDADTLNQRSLINELQGKIDTAEIEARNVAGFLASSNTTTQENAHSLVQEARSVEAKTKVRITELRAALDPVEDRKTSVLRDLLADTERTVADCRSQVVALQRREREYRVELQQVQDDLDRLSRISDAGHRLADIEFEVCPRCVQSLATREVPTGACRVCLQPDPAPAGTAEFDQYESKQLRDQFNEIESQLHAASSQIEETSNTEATAVRRVAELTALIESRTRERITPRLQAFADLSERLAEARSLQREMEGTLRQWDRLQDLELAARELRSERENAKAELQRLEEALEERREQIFSDLNEEYGHTISLLGVPGITSASIDSRTYLPVINGTPWRKHGPRGGGITTAAQTAYWATLLAVAQKHSWTHYPAFLLVDSPRQSVNDSEALSQALYRRLVALADTNREFSRIGVNRAKIQIIIADNSLPTAYRSDYAQVDFSIENPTVPTIRHPGPAKVKLLGS</sequence>
<dbReference type="Pfam" id="PF13476">
    <property type="entry name" value="AAA_23"/>
    <property type="match status" value="1"/>
</dbReference>
<dbReference type="InterPro" id="IPR038729">
    <property type="entry name" value="Rad50/SbcC_AAA"/>
</dbReference>
<evidence type="ECO:0000313" key="6">
    <source>
        <dbReference type="EMBL" id="BCJ37942.1"/>
    </source>
</evidence>
<dbReference type="GO" id="GO:0016887">
    <property type="term" value="F:ATP hydrolysis activity"/>
    <property type="evidence" value="ECO:0007669"/>
    <property type="project" value="InterPro"/>
</dbReference>